<dbReference type="InterPro" id="IPR016181">
    <property type="entry name" value="Acyl_CoA_acyltransferase"/>
</dbReference>
<dbReference type="SUPFAM" id="SSF55729">
    <property type="entry name" value="Acyl-CoA N-acyltransferases (Nat)"/>
    <property type="match status" value="1"/>
</dbReference>
<name>A0ABP8D4W9_9ACTN</name>
<gene>
    <name evidence="2" type="ORF">GCM10022255_023560</name>
</gene>
<evidence type="ECO:0000259" key="1">
    <source>
        <dbReference type="PROSITE" id="PS51186"/>
    </source>
</evidence>
<evidence type="ECO:0000313" key="3">
    <source>
        <dbReference type="Proteomes" id="UP001500620"/>
    </source>
</evidence>
<accession>A0ABP8D4W9</accession>
<reference evidence="3" key="1">
    <citation type="journal article" date="2019" name="Int. J. Syst. Evol. Microbiol.">
        <title>The Global Catalogue of Microorganisms (GCM) 10K type strain sequencing project: providing services to taxonomists for standard genome sequencing and annotation.</title>
        <authorList>
            <consortium name="The Broad Institute Genomics Platform"/>
            <consortium name="The Broad Institute Genome Sequencing Center for Infectious Disease"/>
            <person name="Wu L."/>
            <person name="Ma J."/>
        </authorList>
    </citation>
    <scope>NUCLEOTIDE SEQUENCE [LARGE SCALE GENOMIC DNA]</scope>
    <source>
        <strain evidence="3">JCM 17441</strain>
    </source>
</reference>
<dbReference type="RefSeq" id="WP_345124355.1">
    <property type="nucleotide sequence ID" value="NZ_BAABAT010000004.1"/>
</dbReference>
<organism evidence="2 3">
    <name type="scientific">Dactylosporangium darangshiense</name>
    <dbReference type="NCBI Taxonomy" id="579108"/>
    <lineage>
        <taxon>Bacteria</taxon>
        <taxon>Bacillati</taxon>
        <taxon>Actinomycetota</taxon>
        <taxon>Actinomycetes</taxon>
        <taxon>Micromonosporales</taxon>
        <taxon>Micromonosporaceae</taxon>
        <taxon>Dactylosporangium</taxon>
    </lineage>
</organism>
<sequence length="331" mass="35421">MELTGLPSWTVRGCTLRDVAAILAVTRASDEATVGEPDWTEDEVVSTLTAPNQDPAVDSWLAFDPDGSPSAWAYVDNPERGPRDNVEVYAVPGRGAAAYGPLLDLALPRVAERAREAGRSEVTLRAGAVASEEDYIAALRAHGFVFRKRHARMTRPLTGDDARASPEARAVAGGDGTVPMVRAVRAEDEAEMRRVHEVLQTAFADTPDFQPMSYEAWRESLAALPSISWDEWLVSEISGQIVGVLQSADQGLERGEGWVKNLAVLRGHRRAGIGGALLRAAFAIYAAKGRTSAGLGVDLTNPTGAYSLYAGVGMSVAFAADMYERTVTVPP</sequence>
<dbReference type="CDD" id="cd04301">
    <property type="entry name" value="NAT_SF"/>
    <property type="match status" value="1"/>
</dbReference>
<protein>
    <recommendedName>
        <fullName evidence="1">N-acetyltransferase domain-containing protein</fullName>
    </recommendedName>
</protein>
<keyword evidence="3" id="KW-1185">Reference proteome</keyword>
<dbReference type="EMBL" id="BAABAT010000004">
    <property type="protein sequence ID" value="GAA4247486.1"/>
    <property type="molecule type" value="Genomic_DNA"/>
</dbReference>
<dbReference type="PROSITE" id="PS51186">
    <property type="entry name" value="GNAT"/>
    <property type="match status" value="1"/>
</dbReference>
<dbReference type="InterPro" id="IPR000182">
    <property type="entry name" value="GNAT_dom"/>
</dbReference>
<dbReference type="Gene3D" id="3.40.630.30">
    <property type="match status" value="1"/>
</dbReference>
<dbReference type="Proteomes" id="UP001500620">
    <property type="component" value="Unassembled WGS sequence"/>
</dbReference>
<proteinExistence type="predicted"/>
<feature type="domain" description="N-acetyltransferase" evidence="1">
    <location>
        <begin position="182"/>
        <end position="331"/>
    </location>
</feature>
<dbReference type="Pfam" id="PF00583">
    <property type="entry name" value="Acetyltransf_1"/>
    <property type="match status" value="1"/>
</dbReference>
<comment type="caution">
    <text evidence="2">The sequence shown here is derived from an EMBL/GenBank/DDBJ whole genome shotgun (WGS) entry which is preliminary data.</text>
</comment>
<evidence type="ECO:0000313" key="2">
    <source>
        <dbReference type="EMBL" id="GAA4247486.1"/>
    </source>
</evidence>